<feature type="transmembrane region" description="Helical" evidence="4">
    <location>
        <begin position="60"/>
        <end position="83"/>
    </location>
</feature>
<dbReference type="Gene3D" id="3.30.70.270">
    <property type="match status" value="1"/>
</dbReference>
<feature type="transmembrane region" description="Helical" evidence="4">
    <location>
        <begin position="142"/>
        <end position="162"/>
    </location>
</feature>
<sequence>MYLNDARETMRPEPRLAPESVPANRRKNMHLARIPQISPLSLISLLYAMSMYAFYQQGFIGRATFLAVAVVVLCFVVMFYCAFRFGLNARFGDQSLMLPQILAALLIMLTVAYLEQATQMALVPFVLIAFSFGIFRLSTASLILLLFGCLGAYLGIIALHGRAEGYGIGFRAELMQWFVLALTLPGMILVGKQIQNLRQLLNATRYQLEHFEEKSVRDELTGLYNRRQLQTELDRAKLQIDTLSIPFSICLIDIDRFKEINDNSGHLAGDTILKEFSCVARDSIRDTDILGRYGGDEFMLILPNTVLKGAVMHAERLRVYAHFLDFQKILPQKHISLSIGVAQYRRGEKINDLISRADAALYQAKQLGRNRVEWADAT</sequence>
<dbReference type="InterPro" id="IPR000160">
    <property type="entry name" value="GGDEF_dom"/>
</dbReference>
<dbReference type="CDD" id="cd01949">
    <property type="entry name" value="GGDEF"/>
    <property type="match status" value="1"/>
</dbReference>
<keyword evidence="7" id="KW-1185">Reference proteome</keyword>
<dbReference type="EMBL" id="JWJG01000028">
    <property type="protein sequence ID" value="KIF81985.1"/>
    <property type="molecule type" value="Genomic_DNA"/>
</dbReference>
<evidence type="ECO:0000256" key="4">
    <source>
        <dbReference type="SAM" id="Phobius"/>
    </source>
</evidence>
<dbReference type="GO" id="GO:0043709">
    <property type="term" value="P:cell adhesion involved in single-species biofilm formation"/>
    <property type="evidence" value="ECO:0007669"/>
    <property type="project" value="TreeGrafter"/>
</dbReference>
<evidence type="ECO:0000259" key="5">
    <source>
        <dbReference type="PROSITE" id="PS50887"/>
    </source>
</evidence>
<dbReference type="SUPFAM" id="SSF55073">
    <property type="entry name" value="Nucleotide cyclase"/>
    <property type="match status" value="1"/>
</dbReference>
<keyword evidence="4" id="KW-0472">Membrane</keyword>
<dbReference type="SMART" id="SM00267">
    <property type="entry name" value="GGDEF"/>
    <property type="match status" value="1"/>
</dbReference>
<dbReference type="PANTHER" id="PTHR45138">
    <property type="entry name" value="REGULATORY COMPONENTS OF SENSORY TRANSDUCTION SYSTEM"/>
    <property type="match status" value="1"/>
</dbReference>
<reference evidence="6 7" key="1">
    <citation type="submission" date="2014-12" db="EMBL/GenBank/DDBJ databases">
        <title>Denitrispirillum autotrophicum gen. nov., sp. nov., Denitrifying, Facultatively Autotrophic Bacteria Isolated from Rice Paddy Soil.</title>
        <authorList>
            <person name="Ishii S."/>
            <person name="Ashida N."/>
            <person name="Ohno H."/>
            <person name="Otsuka S."/>
            <person name="Yokota A."/>
            <person name="Senoo K."/>
        </authorList>
    </citation>
    <scope>NUCLEOTIDE SEQUENCE [LARGE SCALE GENOMIC DNA]</scope>
    <source>
        <strain evidence="6 7">TSA66</strain>
    </source>
</reference>
<name>A0A0C2BL69_9BURK</name>
<keyword evidence="4" id="KW-0812">Transmembrane</keyword>
<comment type="catalytic activity">
    <reaction evidence="2">
        <text>2 GTP = 3',3'-c-di-GMP + 2 diphosphate</text>
        <dbReference type="Rhea" id="RHEA:24898"/>
        <dbReference type="ChEBI" id="CHEBI:33019"/>
        <dbReference type="ChEBI" id="CHEBI:37565"/>
        <dbReference type="ChEBI" id="CHEBI:58805"/>
        <dbReference type="EC" id="2.7.7.65"/>
    </reaction>
</comment>
<dbReference type="STRING" id="709839.TSA66_16130"/>
<evidence type="ECO:0000313" key="6">
    <source>
        <dbReference type="EMBL" id="KIF81985.1"/>
    </source>
</evidence>
<dbReference type="PROSITE" id="PS50887">
    <property type="entry name" value="GGDEF"/>
    <property type="match status" value="1"/>
</dbReference>
<dbReference type="Pfam" id="PF00990">
    <property type="entry name" value="GGDEF"/>
    <property type="match status" value="1"/>
</dbReference>
<proteinExistence type="predicted"/>
<dbReference type="RefSeq" id="WP_040040734.1">
    <property type="nucleotide sequence ID" value="NZ_JWJG01000028.1"/>
</dbReference>
<dbReference type="FunFam" id="3.30.70.270:FF:000001">
    <property type="entry name" value="Diguanylate cyclase domain protein"/>
    <property type="match status" value="1"/>
</dbReference>
<accession>A0A0C2BL69</accession>
<comment type="caution">
    <text evidence="6">The sequence shown here is derived from an EMBL/GenBank/DDBJ whole genome shotgun (WGS) entry which is preliminary data.</text>
</comment>
<dbReference type="GO" id="GO:1902201">
    <property type="term" value="P:negative regulation of bacterial-type flagellum-dependent cell motility"/>
    <property type="evidence" value="ECO:0007669"/>
    <property type="project" value="TreeGrafter"/>
</dbReference>
<feature type="transmembrane region" description="Helical" evidence="4">
    <location>
        <begin position="34"/>
        <end position="54"/>
    </location>
</feature>
<feature type="transmembrane region" description="Helical" evidence="4">
    <location>
        <begin position="95"/>
        <end position="114"/>
    </location>
</feature>
<gene>
    <name evidence="6" type="ORF">TSA66_16130</name>
</gene>
<dbReference type="InterPro" id="IPR050469">
    <property type="entry name" value="Diguanylate_Cyclase"/>
</dbReference>
<evidence type="ECO:0000256" key="2">
    <source>
        <dbReference type="ARBA" id="ARBA00034247"/>
    </source>
</evidence>
<dbReference type="GO" id="GO:0052621">
    <property type="term" value="F:diguanylate cyclase activity"/>
    <property type="evidence" value="ECO:0007669"/>
    <property type="project" value="UniProtKB-EC"/>
</dbReference>
<feature type="domain" description="GGDEF" evidence="5">
    <location>
        <begin position="245"/>
        <end position="377"/>
    </location>
</feature>
<keyword evidence="4" id="KW-1133">Transmembrane helix</keyword>
<organism evidence="6 7">
    <name type="scientific">Noviherbaspirillum autotrophicum</name>
    <dbReference type="NCBI Taxonomy" id="709839"/>
    <lineage>
        <taxon>Bacteria</taxon>
        <taxon>Pseudomonadati</taxon>
        <taxon>Pseudomonadota</taxon>
        <taxon>Betaproteobacteria</taxon>
        <taxon>Burkholderiales</taxon>
        <taxon>Oxalobacteraceae</taxon>
        <taxon>Noviherbaspirillum</taxon>
    </lineage>
</organism>
<feature type="compositionally biased region" description="Basic and acidic residues" evidence="3">
    <location>
        <begin position="1"/>
        <end position="16"/>
    </location>
</feature>
<evidence type="ECO:0000313" key="7">
    <source>
        <dbReference type="Proteomes" id="UP000031572"/>
    </source>
</evidence>
<dbReference type="GO" id="GO:0005886">
    <property type="term" value="C:plasma membrane"/>
    <property type="evidence" value="ECO:0007669"/>
    <property type="project" value="TreeGrafter"/>
</dbReference>
<feature type="transmembrane region" description="Helical" evidence="4">
    <location>
        <begin position="174"/>
        <end position="191"/>
    </location>
</feature>
<dbReference type="EC" id="2.7.7.65" evidence="1"/>
<dbReference type="InterPro" id="IPR043128">
    <property type="entry name" value="Rev_trsase/Diguanyl_cyclase"/>
</dbReference>
<dbReference type="PANTHER" id="PTHR45138:SF9">
    <property type="entry name" value="DIGUANYLATE CYCLASE DGCM-RELATED"/>
    <property type="match status" value="1"/>
</dbReference>
<feature type="transmembrane region" description="Helical" evidence="4">
    <location>
        <begin position="120"/>
        <end position="137"/>
    </location>
</feature>
<dbReference type="NCBIfam" id="TIGR00254">
    <property type="entry name" value="GGDEF"/>
    <property type="match status" value="1"/>
</dbReference>
<dbReference type="InterPro" id="IPR029787">
    <property type="entry name" value="Nucleotide_cyclase"/>
</dbReference>
<feature type="region of interest" description="Disordered" evidence="3">
    <location>
        <begin position="1"/>
        <end position="20"/>
    </location>
</feature>
<evidence type="ECO:0000256" key="3">
    <source>
        <dbReference type="SAM" id="MobiDB-lite"/>
    </source>
</evidence>
<protein>
    <recommendedName>
        <fullName evidence="1">diguanylate cyclase</fullName>
        <ecNumber evidence="1">2.7.7.65</ecNumber>
    </recommendedName>
</protein>
<dbReference type="OrthoDB" id="9813903at2"/>
<evidence type="ECO:0000256" key="1">
    <source>
        <dbReference type="ARBA" id="ARBA00012528"/>
    </source>
</evidence>
<dbReference type="Proteomes" id="UP000031572">
    <property type="component" value="Unassembled WGS sequence"/>
</dbReference>
<dbReference type="AlphaFoldDB" id="A0A0C2BL69"/>